<dbReference type="HOGENOM" id="CLU_3082649_0_0_9"/>
<reference evidence="2 3" key="2">
    <citation type="journal article" date="2013" name="Genome Announc.">
        <title>Genome Sequence of Growth-Improving Paenibacillus mucilaginosus Strain KNP414.</title>
        <authorList>
            <person name="Lu J.J."/>
            <person name="Wang J.F."/>
            <person name="Hu X.F."/>
        </authorList>
    </citation>
    <scope>NUCLEOTIDE SEQUENCE [LARGE SCALE GENOMIC DNA]</scope>
    <source>
        <strain evidence="2 3">KNP414</strain>
    </source>
</reference>
<dbReference type="EMBL" id="CP002869">
    <property type="protein sequence ID" value="AEI43376.1"/>
    <property type="molecule type" value="Genomic_DNA"/>
</dbReference>
<dbReference type="KEGG" id="pms:KNP414_04850"/>
<name>F8FI34_PAEMK</name>
<sequence>MDPYDRCDRFKPLDRCSLPILTAGHGLSGMEQPKAGKTHKETTNGAGRFMGS</sequence>
<proteinExistence type="predicted"/>
<organism evidence="2 3">
    <name type="scientific">Paenibacillus mucilaginosus (strain KNP414)</name>
    <dbReference type="NCBI Taxonomy" id="1036673"/>
    <lineage>
        <taxon>Bacteria</taxon>
        <taxon>Bacillati</taxon>
        <taxon>Bacillota</taxon>
        <taxon>Bacilli</taxon>
        <taxon>Bacillales</taxon>
        <taxon>Paenibacillaceae</taxon>
        <taxon>Paenibacillus</taxon>
    </lineage>
</organism>
<feature type="region of interest" description="Disordered" evidence="1">
    <location>
        <begin position="24"/>
        <end position="52"/>
    </location>
</feature>
<evidence type="ECO:0000313" key="3">
    <source>
        <dbReference type="Proteomes" id="UP000006620"/>
    </source>
</evidence>
<dbReference type="AlphaFoldDB" id="F8FI34"/>
<evidence type="ECO:0000256" key="1">
    <source>
        <dbReference type="SAM" id="MobiDB-lite"/>
    </source>
</evidence>
<accession>F8FI34</accession>
<dbReference type="Proteomes" id="UP000006620">
    <property type="component" value="Chromosome"/>
</dbReference>
<reference evidence="3" key="1">
    <citation type="submission" date="2011-06" db="EMBL/GenBank/DDBJ databases">
        <title>Complete genome sequence of Paenibacillus mucilaginosus KNP414.</title>
        <authorList>
            <person name="Wang J."/>
            <person name="Hu S."/>
            <person name="Hu X."/>
            <person name="Zhang B."/>
            <person name="Dong D."/>
            <person name="Zhang S."/>
            <person name="Zhao K."/>
            <person name="Wu D."/>
        </authorList>
    </citation>
    <scope>NUCLEOTIDE SEQUENCE [LARGE SCALE GENOMIC DNA]</scope>
    <source>
        <strain evidence="3">KNP414</strain>
    </source>
</reference>
<protein>
    <submittedName>
        <fullName evidence="2">Uncharacterized protein</fullName>
    </submittedName>
</protein>
<evidence type="ECO:0000313" key="2">
    <source>
        <dbReference type="EMBL" id="AEI43376.1"/>
    </source>
</evidence>
<gene>
    <name evidence="2" type="ordered locus">KNP414_04850</name>
</gene>